<dbReference type="Proteomes" id="UP001501456">
    <property type="component" value="Unassembled WGS sequence"/>
</dbReference>
<name>A0ABP7HHK9_9FLAO</name>
<protein>
    <recommendedName>
        <fullName evidence="5">DUF4179 domain-containing protein</fullName>
    </recommendedName>
</protein>
<evidence type="ECO:0000256" key="2">
    <source>
        <dbReference type="SAM" id="Phobius"/>
    </source>
</evidence>
<dbReference type="EMBL" id="BAABBI010000007">
    <property type="protein sequence ID" value="GAA3792365.1"/>
    <property type="molecule type" value="Genomic_DNA"/>
</dbReference>
<evidence type="ECO:0000313" key="3">
    <source>
        <dbReference type="EMBL" id="GAA3792365.1"/>
    </source>
</evidence>
<keyword evidence="2" id="KW-0812">Transmembrane</keyword>
<proteinExistence type="predicted"/>
<sequence>MNNNIEDLFDRLKPDFDTELPSENHAKRFAQKLNVKHDTHTVNRSFSVKKIWKPLVGIAATVALIVTFFITNNQETITNDLASVSPEMAETESFFTSTITVELKKLNQAADADTQMLIKDVMIQMRKLENDYENLKSDLGQSGNDQRVIYAMITNFQNRIDLLQNALKQIELVKQLKNVSNENTHTI</sequence>
<evidence type="ECO:0000313" key="4">
    <source>
        <dbReference type="Proteomes" id="UP001501456"/>
    </source>
</evidence>
<keyword evidence="1" id="KW-0175">Coiled coil</keyword>
<keyword evidence="2" id="KW-1133">Transmembrane helix</keyword>
<keyword evidence="4" id="KW-1185">Reference proteome</keyword>
<organism evidence="3 4">
    <name type="scientific">Corallibacter vietnamensis</name>
    <dbReference type="NCBI Taxonomy" id="904130"/>
    <lineage>
        <taxon>Bacteria</taxon>
        <taxon>Pseudomonadati</taxon>
        <taxon>Bacteroidota</taxon>
        <taxon>Flavobacteriia</taxon>
        <taxon>Flavobacteriales</taxon>
        <taxon>Flavobacteriaceae</taxon>
        <taxon>Corallibacter</taxon>
    </lineage>
</organism>
<feature type="transmembrane region" description="Helical" evidence="2">
    <location>
        <begin position="51"/>
        <end position="70"/>
    </location>
</feature>
<dbReference type="RefSeq" id="WP_344731044.1">
    <property type="nucleotide sequence ID" value="NZ_BAABBI010000007.1"/>
</dbReference>
<reference evidence="4" key="1">
    <citation type="journal article" date="2019" name="Int. J. Syst. Evol. Microbiol.">
        <title>The Global Catalogue of Microorganisms (GCM) 10K type strain sequencing project: providing services to taxonomists for standard genome sequencing and annotation.</title>
        <authorList>
            <consortium name="The Broad Institute Genomics Platform"/>
            <consortium name="The Broad Institute Genome Sequencing Center for Infectious Disease"/>
            <person name="Wu L."/>
            <person name="Ma J."/>
        </authorList>
    </citation>
    <scope>NUCLEOTIDE SEQUENCE [LARGE SCALE GENOMIC DNA]</scope>
    <source>
        <strain evidence="4">JCM 17525</strain>
    </source>
</reference>
<keyword evidence="2" id="KW-0472">Membrane</keyword>
<comment type="caution">
    <text evidence="3">The sequence shown here is derived from an EMBL/GenBank/DDBJ whole genome shotgun (WGS) entry which is preliminary data.</text>
</comment>
<accession>A0ABP7HHK9</accession>
<evidence type="ECO:0000256" key="1">
    <source>
        <dbReference type="SAM" id="Coils"/>
    </source>
</evidence>
<feature type="coiled-coil region" evidence="1">
    <location>
        <begin position="118"/>
        <end position="173"/>
    </location>
</feature>
<gene>
    <name evidence="3" type="ORF">GCM10022271_25940</name>
</gene>
<evidence type="ECO:0008006" key="5">
    <source>
        <dbReference type="Google" id="ProtNLM"/>
    </source>
</evidence>